<reference evidence="2 3" key="1">
    <citation type="journal article" date="2018" name="PLoS Genet.">
        <title>Population sequencing reveals clonal diversity and ancestral inbreeding in the grapevine cultivar Chardonnay.</title>
        <authorList>
            <person name="Roach M.J."/>
            <person name="Johnson D.L."/>
            <person name="Bohlmann J."/>
            <person name="van Vuuren H.J."/>
            <person name="Jones S.J."/>
            <person name="Pretorius I.S."/>
            <person name="Schmidt S.A."/>
            <person name="Borneman A.R."/>
        </authorList>
    </citation>
    <scope>NUCLEOTIDE SEQUENCE [LARGE SCALE GENOMIC DNA]</scope>
    <source>
        <strain evidence="3">cv. Chardonnay</strain>
        <tissue evidence="2">Leaf</tissue>
    </source>
</reference>
<organism evidence="2 3">
    <name type="scientific">Vitis vinifera</name>
    <name type="common">Grape</name>
    <dbReference type="NCBI Taxonomy" id="29760"/>
    <lineage>
        <taxon>Eukaryota</taxon>
        <taxon>Viridiplantae</taxon>
        <taxon>Streptophyta</taxon>
        <taxon>Embryophyta</taxon>
        <taxon>Tracheophyta</taxon>
        <taxon>Spermatophyta</taxon>
        <taxon>Magnoliopsida</taxon>
        <taxon>eudicotyledons</taxon>
        <taxon>Gunneridae</taxon>
        <taxon>Pentapetalae</taxon>
        <taxon>rosids</taxon>
        <taxon>Vitales</taxon>
        <taxon>Vitaceae</taxon>
        <taxon>Viteae</taxon>
        <taxon>Vitis</taxon>
    </lineage>
</organism>
<evidence type="ECO:0000256" key="1">
    <source>
        <dbReference type="SAM" id="MobiDB-lite"/>
    </source>
</evidence>
<accession>A0A438CRT6</accession>
<sequence>MNRNQSFVVERKVFQEKSEYCNGGTWISVTERSRGFMVSLGFGEEETGWLLEQLEKAMDLEASREFVAKRKPLVLVVPEGVNGCGWENLRKVIVSVQEFSVQAERDSMEKQKKPQESKGMYRGECSYADVVAEKGPRNGAEMPVGKWARAVVCESKGKIRDWCEESLVDSRSRELHCERRGYCSEEMWGRVTKVARKSLKLVDLTKVTLWVEMLPNVVLPTLLEVEDGDWTYMVAVTVIGEDDGEDGREVSLRPESNRSKDELRSAGGCVFQKPQNAEGLQAIDRTNECHSRMPHHRSHFRSSDSKSAKGKKGKGRWMLGPTTRSNIRPTPDAFEARSD</sequence>
<dbReference type="Proteomes" id="UP000288805">
    <property type="component" value="Unassembled WGS sequence"/>
</dbReference>
<evidence type="ECO:0000313" key="3">
    <source>
        <dbReference type="Proteomes" id="UP000288805"/>
    </source>
</evidence>
<name>A0A438CRT6_VITVI</name>
<dbReference type="EMBL" id="QGNW01002052">
    <property type="protein sequence ID" value="RVW25914.1"/>
    <property type="molecule type" value="Genomic_DNA"/>
</dbReference>
<dbReference type="AlphaFoldDB" id="A0A438CRT6"/>
<feature type="compositionally biased region" description="Basic and acidic residues" evidence="1">
    <location>
        <begin position="247"/>
        <end position="264"/>
    </location>
</feature>
<protein>
    <recommendedName>
        <fullName evidence="4">DUF4283 domain-containing protein</fullName>
    </recommendedName>
</protein>
<gene>
    <name evidence="2" type="ORF">CK203_111342</name>
</gene>
<comment type="caution">
    <text evidence="2">The sequence shown here is derived from an EMBL/GenBank/DDBJ whole genome shotgun (WGS) entry which is preliminary data.</text>
</comment>
<evidence type="ECO:0008006" key="4">
    <source>
        <dbReference type="Google" id="ProtNLM"/>
    </source>
</evidence>
<feature type="region of interest" description="Disordered" evidence="1">
    <location>
        <begin position="291"/>
        <end position="339"/>
    </location>
</feature>
<evidence type="ECO:0000313" key="2">
    <source>
        <dbReference type="EMBL" id="RVW25914.1"/>
    </source>
</evidence>
<feature type="region of interest" description="Disordered" evidence="1">
    <location>
        <begin position="244"/>
        <end position="265"/>
    </location>
</feature>
<proteinExistence type="predicted"/>